<feature type="non-terminal residue" evidence="2">
    <location>
        <position position="90"/>
    </location>
</feature>
<keyword evidence="1" id="KW-0732">Signal</keyword>
<protein>
    <submittedName>
        <fullName evidence="2">Uncharacterized protein</fullName>
    </submittedName>
</protein>
<organism evidence="2 3">
    <name type="scientific">Scleroderma citrinum Foug A</name>
    <dbReference type="NCBI Taxonomy" id="1036808"/>
    <lineage>
        <taxon>Eukaryota</taxon>
        <taxon>Fungi</taxon>
        <taxon>Dikarya</taxon>
        <taxon>Basidiomycota</taxon>
        <taxon>Agaricomycotina</taxon>
        <taxon>Agaricomycetes</taxon>
        <taxon>Agaricomycetidae</taxon>
        <taxon>Boletales</taxon>
        <taxon>Sclerodermatineae</taxon>
        <taxon>Sclerodermataceae</taxon>
        <taxon>Scleroderma</taxon>
    </lineage>
</organism>
<reference evidence="2 3" key="1">
    <citation type="submission" date="2014-04" db="EMBL/GenBank/DDBJ databases">
        <authorList>
            <consortium name="DOE Joint Genome Institute"/>
            <person name="Kuo A."/>
            <person name="Kohler A."/>
            <person name="Nagy L.G."/>
            <person name="Floudas D."/>
            <person name="Copeland A."/>
            <person name="Barry K.W."/>
            <person name="Cichocki N."/>
            <person name="Veneault-Fourrey C."/>
            <person name="LaButti K."/>
            <person name="Lindquist E.A."/>
            <person name="Lipzen A."/>
            <person name="Lundell T."/>
            <person name="Morin E."/>
            <person name="Murat C."/>
            <person name="Sun H."/>
            <person name="Tunlid A."/>
            <person name="Henrissat B."/>
            <person name="Grigoriev I.V."/>
            <person name="Hibbett D.S."/>
            <person name="Martin F."/>
            <person name="Nordberg H.P."/>
            <person name="Cantor M.N."/>
            <person name="Hua S.X."/>
        </authorList>
    </citation>
    <scope>NUCLEOTIDE SEQUENCE [LARGE SCALE GENOMIC DNA]</scope>
    <source>
        <strain evidence="2 3">Foug A</strain>
    </source>
</reference>
<feature type="chain" id="PRO_5002160157" evidence="1">
    <location>
        <begin position="20"/>
        <end position="90"/>
    </location>
</feature>
<evidence type="ECO:0000313" key="2">
    <source>
        <dbReference type="EMBL" id="KIM58143.1"/>
    </source>
</evidence>
<proteinExistence type="predicted"/>
<evidence type="ECO:0000256" key="1">
    <source>
        <dbReference type="SAM" id="SignalP"/>
    </source>
</evidence>
<dbReference type="HOGENOM" id="CLU_162870_0_0_1"/>
<keyword evidence="3" id="KW-1185">Reference proteome</keyword>
<gene>
    <name evidence="2" type="ORF">SCLCIDRAFT_87641</name>
</gene>
<name>A0A0C2Z879_9AGAM</name>
<dbReference type="InParanoid" id="A0A0C2Z879"/>
<evidence type="ECO:0000313" key="3">
    <source>
        <dbReference type="Proteomes" id="UP000053989"/>
    </source>
</evidence>
<dbReference type="OrthoDB" id="2585179at2759"/>
<reference evidence="3" key="2">
    <citation type="submission" date="2015-01" db="EMBL/GenBank/DDBJ databases">
        <title>Evolutionary Origins and Diversification of the Mycorrhizal Mutualists.</title>
        <authorList>
            <consortium name="DOE Joint Genome Institute"/>
            <consortium name="Mycorrhizal Genomics Consortium"/>
            <person name="Kohler A."/>
            <person name="Kuo A."/>
            <person name="Nagy L.G."/>
            <person name="Floudas D."/>
            <person name="Copeland A."/>
            <person name="Barry K.W."/>
            <person name="Cichocki N."/>
            <person name="Veneault-Fourrey C."/>
            <person name="LaButti K."/>
            <person name="Lindquist E.A."/>
            <person name="Lipzen A."/>
            <person name="Lundell T."/>
            <person name="Morin E."/>
            <person name="Murat C."/>
            <person name="Riley R."/>
            <person name="Ohm R."/>
            <person name="Sun H."/>
            <person name="Tunlid A."/>
            <person name="Henrissat B."/>
            <person name="Grigoriev I.V."/>
            <person name="Hibbett D.S."/>
            <person name="Martin F."/>
        </authorList>
    </citation>
    <scope>NUCLEOTIDE SEQUENCE [LARGE SCALE GENOMIC DNA]</scope>
    <source>
        <strain evidence="3">Foug A</strain>
    </source>
</reference>
<sequence length="90" mass="9724">SLALAAMQLAVTLAGAYLASPPSIANSHPALRDIQYSGRVGELSDVFVFTVPSIDDASTKQEVVRALKGLDGVLRVDELVPRRRSKRDEF</sequence>
<feature type="signal peptide" evidence="1">
    <location>
        <begin position="1"/>
        <end position="19"/>
    </location>
</feature>
<feature type="non-terminal residue" evidence="2">
    <location>
        <position position="1"/>
    </location>
</feature>
<dbReference type="AlphaFoldDB" id="A0A0C2Z879"/>
<dbReference type="Proteomes" id="UP000053989">
    <property type="component" value="Unassembled WGS sequence"/>
</dbReference>
<accession>A0A0C2Z879</accession>
<dbReference type="EMBL" id="KN822090">
    <property type="protein sequence ID" value="KIM58143.1"/>
    <property type="molecule type" value="Genomic_DNA"/>
</dbReference>